<protein>
    <submittedName>
        <fullName evidence="3">SDR family oxidoreductase</fullName>
    </submittedName>
</protein>
<dbReference type="CDD" id="cd05233">
    <property type="entry name" value="SDR_c"/>
    <property type="match status" value="1"/>
</dbReference>
<organism evidence="3 4">
    <name type="scientific">Jiella pelagia</name>
    <dbReference type="NCBI Taxonomy" id="2986949"/>
    <lineage>
        <taxon>Bacteria</taxon>
        <taxon>Pseudomonadati</taxon>
        <taxon>Pseudomonadota</taxon>
        <taxon>Alphaproteobacteria</taxon>
        <taxon>Hyphomicrobiales</taxon>
        <taxon>Aurantimonadaceae</taxon>
        <taxon>Jiella</taxon>
    </lineage>
</organism>
<dbReference type="PROSITE" id="PS00061">
    <property type="entry name" value="ADH_SHORT"/>
    <property type="match status" value="1"/>
</dbReference>
<gene>
    <name evidence="3" type="ORF">OH818_14745</name>
</gene>
<dbReference type="NCBIfam" id="NF009466">
    <property type="entry name" value="PRK12826.1-2"/>
    <property type="match status" value="1"/>
</dbReference>
<dbReference type="InterPro" id="IPR020904">
    <property type="entry name" value="Sc_DH/Rdtase_CS"/>
</dbReference>
<comment type="similarity">
    <text evidence="1">Belongs to the short-chain dehydrogenases/reductases (SDR) family.</text>
</comment>
<dbReference type="SUPFAM" id="SSF51735">
    <property type="entry name" value="NAD(P)-binding Rossmann-fold domains"/>
    <property type="match status" value="1"/>
</dbReference>
<proteinExistence type="inferred from homology"/>
<evidence type="ECO:0000313" key="3">
    <source>
        <dbReference type="EMBL" id="WAP66919.1"/>
    </source>
</evidence>
<dbReference type="PRINTS" id="PR00081">
    <property type="entry name" value="GDHRDH"/>
</dbReference>
<name>A0ABY7BW08_9HYPH</name>
<evidence type="ECO:0000256" key="1">
    <source>
        <dbReference type="ARBA" id="ARBA00006484"/>
    </source>
</evidence>
<dbReference type="EMBL" id="CP114029">
    <property type="protein sequence ID" value="WAP66919.1"/>
    <property type="molecule type" value="Genomic_DNA"/>
</dbReference>
<evidence type="ECO:0000256" key="2">
    <source>
        <dbReference type="ARBA" id="ARBA00023002"/>
    </source>
</evidence>
<dbReference type="Pfam" id="PF13561">
    <property type="entry name" value="adh_short_C2"/>
    <property type="match status" value="1"/>
</dbReference>
<accession>A0ABY7BW08</accession>
<dbReference type="InterPro" id="IPR002347">
    <property type="entry name" value="SDR_fam"/>
</dbReference>
<dbReference type="PANTHER" id="PTHR42760">
    <property type="entry name" value="SHORT-CHAIN DEHYDROGENASES/REDUCTASES FAMILY MEMBER"/>
    <property type="match status" value="1"/>
</dbReference>
<dbReference type="InterPro" id="IPR036291">
    <property type="entry name" value="NAD(P)-bd_dom_sf"/>
</dbReference>
<reference evidence="3" key="1">
    <citation type="submission" date="2022-12" db="EMBL/GenBank/DDBJ databases">
        <title>Jiella pelagia sp. nov., isolated from phosphonate enriched culture of Northwest Pacific surface seawater.</title>
        <authorList>
            <person name="Shin D.Y."/>
            <person name="Hwang C.Y."/>
        </authorList>
    </citation>
    <scope>NUCLEOTIDE SEQUENCE</scope>
    <source>
        <strain evidence="3">HL-NP1</strain>
    </source>
</reference>
<dbReference type="Gene3D" id="3.40.50.720">
    <property type="entry name" value="NAD(P)-binding Rossmann-like Domain"/>
    <property type="match status" value="1"/>
</dbReference>
<evidence type="ECO:0000313" key="4">
    <source>
        <dbReference type="Proteomes" id="UP001164020"/>
    </source>
</evidence>
<keyword evidence="2" id="KW-0560">Oxidoreductase</keyword>
<dbReference type="PRINTS" id="PR00080">
    <property type="entry name" value="SDRFAMILY"/>
</dbReference>
<dbReference type="RefSeq" id="WP_268879366.1">
    <property type="nucleotide sequence ID" value="NZ_CP114029.1"/>
</dbReference>
<keyword evidence="4" id="KW-1185">Reference proteome</keyword>
<sequence length="256" mass="26267">MASGIDGLRVLVTAGGSGIGLEMVRAFHAAGARVHTCDVRDDFAATADLDGVTSSLADVSDRGDVDRLFAEAIGTLGGLDVLVNNAGIAGPTGRVEEIDPAEWDRTLAVDITGQFNCTRLAVPHLKQSANASIVNLSSLAGRLGFPMRTPYAAAKWAVVGFTKSLAIELGGFGIRVNAILPGSVDGPRIQSVFANKAAAIGKSVEAVQEAALSATSLHRLIPPQHLAAMAVFLASHEGSSISGQALSIDGDAQVMV</sequence>
<dbReference type="PANTHER" id="PTHR42760:SF133">
    <property type="entry name" value="3-OXOACYL-[ACYL-CARRIER-PROTEIN] REDUCTASE"/>
    <property type="match status" value="1"/>
</dbReference>
<dbReference type="Proteomes" id="UP001164020">
    <property type="component" value="Chromosome"/>
</dbReference>